<keyword evidence="4" id="KW-1185">Reference proteome</keyword>
<evidence type="ECO:0000313" key="5">
    <source>
        <dbReference type="RefSeq" id="XP_022151748.1"/>
    </source>
</evidence>
<dbReference type="Pfam" id="PF13920">
    <property type="entry name" value="zf-C3HC4_3"/>
    <property type="match status" value="1"/>
</dbReference>
<accession>A0A6J1DFL9</accession>
<dbReference type="SUPFAM" id="SSF53300">
    <property type="entry name" value="vWA-like"/>
    <property type="match status" value="1"/>
</dbReference>
<dbReference type="KEGG" id="mcha:111019656"/>
<dbReference type="Proteomes" id="UP000504603">
    <property type="component" value="Unplaced"/>
</dbReference>
<dbReference type="GO" id="GO:0004842">
    <property type="term" value="F:ubiquitin-protein transferase activity"/>
    <property type="evidence" value="ECO:0007669"/>
    <property type="project" value="TreeGrafter"/>
</dbReference>
<dbReference type="GO" id="GO:0016567">
    <property type="term" value="P:protein ubiquitination"/>
    <property type="evidence" value="ECO:0007669"/>
    <property type="project" value="TreeGrafter"/>
</dbReference>
<feature type="region of interest" description="Disordered" evidence="2">
    <location>
        <begin position="328"/>
        <end position="383"/>
    </location>
</feature>
<organism evidence="4 6">
    <name type="scientific">Momordica charantia</name>
    <name type="common">Bitter gourd</name>
    <name type="synonym">Balsam pear</name>
    <dbReference type="NCBI Taxonomy" id="3673"/>
    <lineage>
        <taxon>Eukaryota</taxon>
        <taxon>Viridiplantae</taxon>
        <taxon>Streptophyta</taxon>
        <taxon>Embryophyta</taxon>
        <taxon>Tracheophyta</taxon>
        <taxon>Spermatophyta</taxon>
        <taxon>Magnoliopsida</taxon>
        <taxon>eudicotyledons</taxon>
        <taxon>Gunneridae</taxon>
        <taxon>Pentapetalae</taxon>
        <taxon>rosids</taxon>
        <taxon>fabids</taxon>
        <taxon>Cucurbitales</taxon>
        <taxon>Cucurbitaceae</taxon>
        <taxon>Momordiceae</taxon>
        <taxon>Momordica</taxon>
    </lineage>
</organism>
<dbReference type="RefSeq" id="XP_022151751.1">
    <property type="nucleotide sequence ID" value="XM_022296059.1"/>
</dbReference>
<gene>
    <name evidence="5 6" type="primary">LOC111019656</name>
</gene>
<feature type="region of interest" description="Disordered" evidence="2">
    <location>
        <begin position="25"/>
        <end position="59"/>
    </location>
</feature>
<dbReference type="PROSITE" id="PS50089">
    <property type="entry name" value="ZF_RING_2"/>
    <property type="match status" value="1"/>
</dbReference>
<dbReference type="InterPro" id="IPR036465">
    <property type="entry name" value="vWFA_dom_sf"/>
</dbReference>
<name>A0A6J1DFL9_MOMCH</name>
<proteinExistence type="predicted"/>
<dbReference type="OrthoDB" id="5855668at2759"/>
<dbReference type="GeneID" id="111019656"/>
<dbReference type="InterPro" id="IPR010734">
    <property type="entry name" value="Copine_C"/>
</dbReference>
<dbReference type="SMART" id="SM00327">
    <property type="entry name" value="VWA"/>
    <property type="match status" value="1"/>
</dbReference>
<dbReference type="Gene3D" id="3.30.40.10">
    <property type="entry name" value="Zinc/RING finger domain, C3HC4 (zinc finger)"/>
    <property type="match status" value="1"/>
</dbReference>
<dbReference type="RefSeq" id="XP_022151748.1">
    <property type="nucleotide sequence ID" value="XM_022296056.1"/>
</dbReference>
<protein>
    <submittedName>
        <fullName evidence="5 6">E3 ubiquitin-protein ligase RGLG2-like</fullName>
    </submittedName>
</protein>
<dbReference type="SUPFAM" id="SSF57850">
    <property type="entry name" value="RING/U-box"/>
    <property type="match status" value="1"/>
</dbReference>
<evidence type="ECO:0000259" key="3">
    <source>
        <dbReference type="PROSITE" id="PS50089"/>
    </source>
</evidence>
<reference evidence="5 6" key="1">
    <citation type="submission" date="2025-04" db="UniProtKB">
        <authorList>
            <consortium name="RefSeq"/>
        </authorList>
    </citation>
    <scope>IDENTIFICATION</scope>
    <source>
        <strain evidence="5 6">OHB3-1</strain>
    </source>
</reference>
<evidence type="ECO:0000313" key="4">
    <source>
        <dbReference type="Proteomes" id="UP000504603"/>
    </source>
</evidence>
<dbReference type="GO" id="GO:0005634">
    <property type="term" value="C:nucleus"/>
    <property type="evidence" value="ECO:0007669"/>
    <property type="project" value="TreeGrafter"/>
</dbReference>
<keyword evidence="1" id="KW-0479">Metal-binding</keyword>
<sequence length="432" mass="48156">MGGRNSKEPSRREFDSYGYDNSAAWDQFSYPPPSPYPQQYPYTPSSDYGSQTPQPQRRLDRKYSRIADNYSSLDEVTSALAQAGLESSNLIVGIDFTKSNEWTGSRSFNRRSLHHIGNGQNPYEQAISIIGQTLSVFDEDNLIPCFGFGDASTHDQDVFSFYEHDRTCNGFEEVLHRYREVVPNLRLAGPTSFAPIVEMATTIVEKTGGQYHVLLIIADGQVTRSVDTHHGQLSPQERKTIDAIVKASEYPLSIILVGVGDGPWDMMKEFDDNIPARAFDNFQFVNFTEIMSKNVNPSRRQTEFALAALMEIPSQYKATLELGLLGRQRGSSPERVPLPPPLYGAAPSNGYSRTSHSNSFQSRTPAHSRNNKGVGTAPSSSSHYDNQLCPICLTNPKDMAFGCGHQTCCDCGENLELCPICRSFIQTRIKLY</sequence>
<dbReference type="GO" id="GO:0008270">
    <property type="term" value="F:zinc ion binding"/>
    <property type="evidence" value="ECO:0007669"/>
    <property type="project" value="UniProtKB-KW"/>
</dbReference>
<dbReference type="InterPro" id="IPR001841">
    <property type="entry name" value="Znf_RING"/>
</dbReference>
<dbReference type="CDD" id="cd01459">
    <property type="entry name" value="vWA_copine_like"/>
    <property type="match status" value="1"/>
</dbReference>
<feature type="domain" description="RING-type" evidence="3">
    <location>
        <begin position="389"/>
        <end position="422"/>
    </location>
</feature>
<evidence type="ECO:0000313" key="6">
    <source>
        <dbReference type="RefSeq" id="XP_022151751.1"/>
    </source>
</evidence>
<dbReference type="PANTHER" id="PTHR45751:SF30">
    <property type="entry name" value="E3 UBIQUITIN-PROTEIN LIGASE RGLG5"/>
    <property type="match status" value="1"/>
</dbReference>
<dbReference type="InterPro" id="IPR002035">
    <property type="entry name" value="VWF_A"/>
</dbReference>
<evidence type="ECO:0000256" key="2">
    <source>
        <dbReference type="SAM" id="MobiDB-lite"/>
    </source>
</evidence>
<evidence type="ECO:0000256" key="1">
    <source>
        <dbReference type="PROSITE-ProRule" id="PRU00175"/>
    </source>
</evidence>
<dbReference type="InterPro" id="IPR052079">
    <property type="entry name" value="E3_ligase/Copine_domain"/>
</dbReference>
<keyword evidence="1" id="KW-0862">Zinc</keyword>
<dbReference type="Pfam" id="PF07002">
    <property type="entry name" value="Copine"/>
    <property type="match status" value="1"/>
</dbReference>
<dbReference type="AlphaFoldDB" id="A0A6J1DFL9"/>
<keyword evidence="1" id="KW-0863">Zinc-finger</keyword>
<dbReference type="PANTHER" id="PTHR45751">
    <property type="entry name" value="COPINE FAMILY PROTEIN 1"/>
    <property type="match status" value="1"/>
</dbReference>
<feature type="compositionally biased region" description="Polar residues" evidence="2">
    <location>
        <begin position="349"/>
        <end position="383"/>
    </location>
</feature>
<dbReference type="InterPro" id="IPR013083">
    <property type="entry name" value="Znf_RING/FYVE/PHD"/>
</dbReference>